<accession>A0A4U1BRR5</accession>
<dbReference type="AlphaFoldDB" id="A0A4U1BRR5"/>
<reference evidence="1 2" key="1">
    <citation type="submission" date="2019-04" db="EMBL/GenBank/DDBJ databases">
        <authorList>
            <person name="Hwang J.C."/>
        </authorList>
    </citation>
    <scope>NUCLEOTIDE SEQUENCE [LARGE SCALE GENOMIC DNA]</scope>
    <source>
        <strain evidence="1 2">IMCC35002</strain>
    </source>
</reference>
<name>A0A4U1BRR5_9GAMM</name>
<protein>
    <submittedName>
        <fullName evidence="1">Uncharacterized protein</fullName>
    </submittedName>
</protein>
<evidence type="ECO:0000313" key="2">
    <source>
        <dbReference type="Proteomes" id="UP000305675"/>
    </source>
</evidence>
<proteinExistence type="predicted"/>
<dbReference type="EMBL" id="SWCJ01000001">
    <property type="protein sequence ID" value="TKB58367.1"/>
    <property type="molecule type" value="Genomic_DNA"/>
</dbReference>
<gene>
    <name evidence="1" type="ORF">FCL42_01050</name>
</gene>
<keyword evidence="2" id="KW-1185">Reference proteome</keyword>
<dbReference type="OrthoDB" id="1415778at2"/>
<sequence length="196" mass="20590">MVNSTVFDAVRRGYSELEHTSNSEILDYFDGVTDDAIQGHVSNIKGILFEQTYVEQLAEHGVQAQLFEATNHPVSDIALMSGGDIAAEMQLKATDSVSYINETLADNPDIAVVTTSEVAAQVDPNLLEAGLVIDSGISNQDLNTEVSSAIFGETSSEIGLDATSEVGAELLSDAIIPISPIGLGVSAIGALFGIFI</sequence>
<dbReference type="Proteomes" id="UP000305675">
    <property type="component" value="Unassembled WGS sequence"/>
</dbReference>
<comment type="caution">
    <text evidence="1">The sequence shown here is derived from an EMBL/GenBank/DDBJ whole genome shotgun (WGS) entry which is preliminary data.</text>
</comment>
<organism evidence="1 2">
    <name type="scientific">Ferrimonas aestuarii</name>
    <dbReference type="NCBI Taxonomy" id="2569539"/>
    <lineage>
        <taxon>Bacteria</taxon>
        <taxon>Pseudomonadati</taxon>
        <taxon>Pseudomonadota</taxon>
        <taxon>Gammaproteobacteria</taxon>
        <taxon>Alteromonadales</taxon>
        <taxon>Ferrimonadaceae</taxon>
        <taxon>Ferrimonas</taxon>
    </lineage>
</organism>
<evidence type="ECO:0000313" key="1">
    <source>
        <dbReference type="EMBL" id="TKB58367.1"/>
    </source>
</evidence>